<evidence type="ECO:0000256" key="4">
    <source>
        <dbReference type="ARBA" id="ARBA00023136"/>
    </source>
</evidence>
<dbReference type="GO" id="GO:0016020">
    <property type="term" value="C:membrane"/>
    <property type="evidence" value="ECO:0007669"/>
    <property type="project" value="UniProtKB-SubCell"/>
</dbReference>
<evidence type="ECO:0000256" key="5">
    <source>
        <dbReference type="SAM" id="Phobius"/>
    </source>
</evidence>
<evidence type="ECO:0000256" key="3">
    <source>
        <dbReference type="ARBA" id="ARBA00022989"/>
    </source>
</evidence>
<evidence type="ECO:0000313" key="7">
    <source>
        <dbReference type="EMBL" id="OWK32755.1"/>
    </source>
</evidence>
<evidence type="ECO:0000256" key="1">
    <source>
        <dbReference type="ARBA" id="ARBA00004370"/>
    </source>
</evidence>
<dbReference type="PANTHER" id="PTHR30566">
    <property type="entry name" value="YNAI-RELATED MECHANOSENSITIVE ION CHANNEL"/>
    <property type="match status" value="1"/>
</dbReference>
<dbReference type="AlphaFoldDB" id="A0A245ZSP2"/>
<dbReference type="InterPro" id="IPR023408">
    <property type="entry name" value="MscS_beta-dom_sf"/>
</dbReference>
<reference evidence="7 8" key="1">
    <citation type="submission" date="2017-03" db="EMBL/GenBank/DDBJ databases">
        <title>Genome sequence of Sphingomonas mucosissima DSM 17494.</title>
        <authorList>
            <person name="Poehlein A."/>
            <person name="Wuebbeler J.H."/>
            <person name="Steinbuechel A."/>
            <person name="Daniel R."/>
        </authorList>
    </citation>
    <scope>NUCLEOTIDE SEQUENCE [LARGE SCALE GENOMIC DNA]</scope>
    <source>
        <strain evidence="7 8">DSM 17494</strain>
    </source>
</reference>
<keyword evidence="2 5" id="KW-0812">Transmembrane</keyword>
<dbReference type="EMBL" id="NBBJ01000001">
    <property type="protein sequence ID" value="OWK32755.1"/>
    <property type="molecule type" value="Genomic_DNA"/>
</dbReference>
<dbReference type="RefSeq" id="WP_245832768.1">
    <property type="nucleotide sequence ID" value="NZ_NBBJ01000001.1"/>
</dbReference>
<name>A0A245ZSP2_9SPHN</name>
<comment type="subcellular location">
    <subcellularLocation>
        <location evidence="1">Membrane</location>
    </subcellularLocation>
</comment>
<accession>A0A245ZSP2</accession>
<gene>
    <name evidence="7" type="primary">ynaI_1</name>
    <name evidence="7" type="ORF">SPMU_10970</name>
</gene>
<dbReference type="GO" id="GO:0008381">
    <property type="term" value="F:mechanosensitive monoatomic ion channel activity"/>
    <property type="evidence" value="ECO:0007669"/>
    <property type="project" value="UniProtKB-ARBA"/>
</dbReference>
<sequence length="402" mass="43669">MQTASALNGGITMWISQRACAEGWCTAAELTAAGRHYAGMTVDWGSWEVPGMIANLAIVGGAAVLALVLHAVAMAIGRRVAARTPDSVDDAAVALSARPLRWIAVALALAIARRFLVLPEWADDLWKVAAGFIVPGLIGWLVVTVVQVYIRAIELRYDIAVEDNLRARRRRTRTAILGRIVIIGVSMVTIALMLLSIPSIRSVGITLMASAGIAGLAVGAAAQPALKNLIAGIQLAFTEPIRIDDVLIIDGEWGKVEEIRLTYVVVALWDERRLVVPVSRFLDMPFQNWTRNTSKLLGSAFFWLDPATDVPRLRAKYEEIIRANPRWDGRAFVLQVTDTKPEAIEIRVLATAKDAPTAFDLRCDIREAMLAFIRDEMPEALPKHRLAPAALSAEPSGSASSA</sequence>
<keyword evidence="4 5" id="KW-0472">Membrane</keyword>
<dbReference type="SUPFAM" id="SSF50182">
    <property type="entry name" value="Sm-like ribonucleoproteins"/>
    <property type="match status" value="1"/>
</dbReference>
<comment type="caution">
    <text evidence="7">The sequence shown here is derived from an EMBL/GenBank/DDBJ whole genome shotgun (WGS) entry which is preliminary data.</text>
</comment>
<dbReference type="Pfam" id="PF00924">
    <property type="entry name" value="MS_channel_2nd"/>
    <property type="match status" value="1"/>
</dbReference>
<evidence type="ECO:0000313" key="8">
    <source>
        <dbReference type="Proteomes" id="UP000197783"/>
    </source>
</evidence>
<feature type="transmembrane region" description="Helical" evidence="5">
    <location>
        <begin position="98"/>
        <end position="116"/>
    </location>
</feature>
<dbReference type="InterPro" id="IPR006685">
    <property type="entry name" value="MscS_channel_2nd"/>
</dbReference>
<dbReference type="Proteomes" id="UP000197783">
    <property type="component" value="Unassembled WGS sequence"/>
</dbReference>
<keyword evidence="3 5" id="KW-1133">Transmembrane helix</keyword>
<dbReference type="Gene3D" id="2.30.30.60">
    <property type="match status" value="1"/>
</dbReference>
<dbReference type="PANTHER" id="PTHR30566:SF25">
    <property type="entry name" value="INNER MEMBRANE PROTEIN"/>
    <property type="match status" value="1"/>
</dbReference>
<organism evidence="7 8">
    <name type="scientific">Sphingomonas mucosissima</name>
    <dbReference type="NCBI Taxonomy" id="370959"/>
    <lineage>
        <taxon>Bacteria</taxon>
        <taxon>Pseudomonadati</taxon>
        <taxon>Pseudomonadota</taxon>
        <taxon>Alphaproteobacteria</taxon>
        <taxon>Sphingomonadales</taxon>
        <taxon>Sphingomonadaceae</taxon>
        <taxon>Sphingomonas</taxon>
    </lineage>
</organism>
<feature type="transmembrane region" description="Helical" evidence="5">
    <location>
        <begin position="176"/>
        <end position="197"/>
    </location>
</feature>
<dbReference type="InterPro" id="IPR010920">
    <property type="entry name" value="LSM_dom_sf"/>
</dbReference>
<feature type="transmembrane region" description="Helical" evidence="5">
    <location>
        <begin position="52"/>
        <end position="77"/>
    </location>
</feature>
<protein>
    <submittedName>
        <fullName evidence="7">Low conductance mechanosensitive channel YnaI</fullName>
    </submittedName>
</protein>
<keyword evidence="8" id="KW-1185">Reference proteome</keyword>
<evidence type="ECO:0000259" key="6">
    <source>
        <dbReference type="Pfam" id="PF00924"/>
    </source>
</evidence>
<evidence type="ECO:0000256" key="2">
    <source>
        <dbReference type="ARBA" id="ARBA00022692"/>
    </source>
</evidence>
<feature type="domain" description="Mechanosensitive ion channel MscS" evidence="6">
    <location>
        <begin position="226"/>
        <end position="291"/>
    </location>
</feature>
<feature type="transmembrane region" description="Helical" evidence="5">
    <location>
        <begin position="128"/>
        <end position="150"/>
    </location>
</feature>
<proteinExistence type="predicted"/>
<dbReference type="Gene3D" id="1.10.287.1260">
    <property type="match status" value="1"/>
</dbReference>